<dbReference type="GeneID" id="76207952"/>
<gene>
    <name evidence="3" type="ORF">GCM10007112_11250</name>
    <name evidence="2" type="ORF">Vsou_24110</name>
</gene>
<dbReference type="Proteomes" id="UP001060771">
    <property type="component" value="Chromosome"/>
</dbReference>
<feature type="domain" description="Zinc-ribbon" evidence="1">
    <location>
        <begin position="4"/>
        <end position="25"/>
    </location>
</feature>
<dbReference type="AlphaFoldDB" id="A0A830E717"/>
<dbReference type="RefSeq" id="WP_264890735.1">
    <property type="nucleotide sequence ID" value="NZ_AP026830.1"/>
</dbReference>
<evidence type="ECO:0000259" key="1">
    <source>
        <dbReference type="Pfam" id="PF13240"/>
    </source>
</evidence>
<proteinExistence type="predicted"/>
<dbReference type="EMBL" id="BMNM01000004">
    <property type="protein sequence ID" value="GGI76192.1"/>
    <property type="molecule type" value="Genomic_DNA"/>
</dbReference>
<evidence type="ECO:0000313" key="3">
    <source>
        <dbReference type="EMBL" id="GGI76192.1"/>
    </source>
</evidence>
<protein>
    <recommendedName>
        <fullName evidence="1">Zinc-ribbon domain-containing protein</fullName>
    </recommendedName>
</protein>
<evidence type="ECO:0000313" key="5">
    <source>
        <dbReference type="Proteomes" id="UP001060771"/>
    </source>
</evidence>
<evidence type="ECO:0000313" key="4">
    <source>
        <dbReference type="Proteomes" id="UP000657075"/>
    </source>
</evidence>
<accession>A0A830E717</accession>
<dbReference type="Proteomes" id="UP000657075">
    <property type="component" value="Unassembled WGS sequence"/>
</dbReference>
<dbReference type="Pfam" id="PF13240">
    <property type="entry name" value="Zn_Ribbon_1"/>
    <property type="match status" value="1"/>
</dbReference>
<reference evidence="2" key="4">
    <citation type="journal article" date="2023" name="Microbiol. Resour. Announc.">
        <title>Complete Genome Sequence of Vulcanisaeta souniana Strain IC-059, a Hyperthermophilic Archaeon Isolated from Hot Spring Water in Japan.</title>
        <authorList>
            <person name="Kato S."/>
            <person name="Itoh T."/>
            <person name="Wu L."/>
            <person name="Ma J."/>
            <person name="Ohkuma M."/>
        </authorList>
    </citation>
    <scope>NUCLEOTIDE SEQUENCE</scope>
    <source>
        <strain evidence="2">JCM 11219</strain>
    </source>
</reference>
<dbReference type="EMBL" id="AP026830">
    <property type="protein sequence ID" value="BDR93318.1"/>
    <property type="molecule type" value="Genomic_DNA"/>
</dbReference>
<organism evidence="3 4">
    <name type="scientific">Vulcanisaeta souniana JCM 11219</name>
    <dbReference type="NCBI Taxonomy" id="1293586"/>
    <lineage>
        <taxon>Archaea</taxon>
        <taxon>Thermoproteota</taxon>
        <taxon>Thermoprotei</taxon>
        <taxon>Thermoproteales</taxon>
        <taxon>Thermoproteaceae</taxon>
        <taxon>Vulcanisaeta</taxon>
    </lineage>
</organism>
<sequence>MVLCPVCGAYNPEGSAFCVVCGSKLQSSGVPGSVLKKYDIYVNKGNIEFRNEEKVPELTVRKSGLINKEHLITESGLVIGKINGNRVYDGSGSTLLAVIGNPNVKPTQDKLRNYINSTMAPGTGVPVVRSYWIEEPSGNVLAKTVSENAGGNFLNSIPYLTYYIVDEKDTIARVEPRTSMINVSFLHLRYHLYLYSNKLQPVILAALIYAIKRGDDTVQWSFIGSGGGVP</sequence>
<evidence type="ECO:0000313" key="2">
    <source>
        <dbReference type="EMBL" id="BDR93318.1"/>
    </source>
</evidence>
<name>A0A830E717_9CREN</name>
<reference evidence="5" key="3">
    <citation type="submission" date="2022-09" db="EMBL/GenBank/DDBJ databases">
        <title>Complete genome sequence of Vulcanisaeta souniana.</title>
        <authorList>
            <person name="Kato S."/>
            <person name="Itoh T."/>
            <person name="Ohkuma M."/>
        </authorList>
    </citation>
    <scope>NUCLEOTIDE SEQUENCE [LARGE SCALE GENOMIC DNA]</scope>
    <source>
        <strain evidence="5">JCM 11219</strain>
    </source>
</reference>
<keyword evidence="5" id="KW-1185">Reference proteome</keyword>
<reference evidence="3" key="1">
    <citation type="journal article" date="2014" name="Int. J. Syst. Evol. Microbiol.">
        <title>Complete genome sequence of Corynebacterium casei LMG S-19264T (=DSM 44701T), isolated from a smear-ripened cheese.</title>
        <authorList>
            <consortium name="US DOE Joint Genome Institute (JGI-PGF)"/>
            <person name="Walter F."/>
            <person name="Albersmeier A."/>
            <person name="Kalinowski J."/>
            <person name="Ruckert C."/>
        </authorList>
    </citation>
    <scope>NUCLEOTIDE SEQUENCE</scope>
    <source>
        <strain evidence="3">JCM 11219</strain>
    </source>
</reference>
<reference evidence="3" key="2">
    <citation type="submission" date="2020-09" db="EMBL/GenBank/DDBJ databases">
        <authorList>
            <person name="Sun Q."/>
            <person name="Ohkuma M."/>
        </authorList>
    </citation>
    <scope>NUCLEOTIDE SEQUENCE</scope>
    <source>
        <strain evidence="3">JCM 11219</strain>
    </source>
</reference>
<dbReference type="InterPro" id="IPR026870">
    <property type="entry name" value="Zinc_ribbon_dom"/>
</dbReference>